<dbReference type="PANTHER" id="PTHR43737:SF1">
    <property type="entry name" value="DUF1501 DOMAIN-CONTAINING PROTEIN"/>
    <property type="match status" value="1"/>
</dbReference>
<dbReference type="RefSeq" id="WP_207988727.1">
    <property type="nucleotide sequence ID" value="NZ_CP071794.1"/>
</dbReference>
<dbReference type="Pfam" id="PF07394">
    <property type="entry name" value="DUF1501"/>
    <property type="match status" value="1"/>
</dbReference>
<evidence type="ECO:0000256" key="1">
    <source>
        <dbReference type="SAM" id="SignalP"/>
    </source>
</evidence>
<feature type="signal peptide" evidence="1">
    <location>
        <begin position="1"/>
        <end position="28"/>
    </location>
</feature>
<evidence type="ECO:0000313" key="2">
    <source>
        <dbReference type="EMBL" id="QTD56771.1"/>
    </source>
</evidence>
<gene>
    <name evidence="2" type="ORF">J4G78_04115</name>
</gene>
<dbReference type="InterPro" id="IPR017850">
    <property type="entry name" value="Alkaline_phosphatase_core_sf"/>
</dbReference>
<sequence>MQYHRRSVIAAGLSGLAMSVAYPGMAWASAATDKRFVFILQRGAADGLATIAPTGDPDYLPARGDLAQEALTGNKLDSFFTLHPAMVESAKLYREKQARFLHALASGYRERSHFDAQNVMESGAMQPYGRDDGWMNRLLSLLPAESAKAMAIAPAVPLILRGPVPASSYEKSRAKGPDGDLMQRVAMLYAEDPALSSLWQDALAADAMANMQQGQMRGGAAIGSMAAGLMSGLAGARVLMLETNGWDTHSRQKGRLGNQLKQADALIAALRDGLGENWNNTLVLVATEFGRTVAFNGTGGTDHGTGSAAMLFGGALKNGGTVQADWPGLAPANLLDNRDLRPTMRFEAMVTGALSDHYGIEPGQMKKTLFPDFV</sequence>
<accession>A0ABX7T6L6</accession>
<feature type="chain" id="PRO_5046956141" evidence="1">
    <location>
        <begin position="29"/>
        <end position="374"/>
    </location>
</feature>
<dbReference type="PANTHER" id="PTHR43737">
    <property type="entry name" value="BLL7424 PROTEIN"/>
    <property type="match status" value="1"/>
</dbReference>
<dbReference type="Proteomes" id="UP000663923">
    <property type="component" value="Chromosome"/>
</dbReference>
<protein>
    <submittedName>
        <fullName evidence="2">DUF1501 domain-containing protein</fullName>
    </submittedName>
</protein>
<keyword evidence="1" id="KW-0732">Signal</keyword>
<evidence type="ECO:0000313" key="3">
    <source>
        <dbReference type="Proteomes" id="UP000663923"/>
    </source>
</evidence>
<dbReference type="SUPFAM" id="SSF53649">
    <property type="entry name" value="Alkaline phosphatase-like"/>
    <property type="match status" value="1"/>
</dbReference>
<dbReference type="InterPro" id="IPR010869">
    <property type="entry name" value="DUF1501"/>
</dbReference>
<reference evidence="2 3" key="1">
    <citation type="submission" date="2021-03" db="EMBL/GenBank/DDBJ databases">
        <title>Complete genome of Parasphingorhabdus_sp.JHSY0214.</title>
        <authorList>
            <person name="Yoo J.H."/>
            <person name="Bae J.W."/>
        </authorList>
    </citation>
    <scope>NUCLEOTIDE SEQUENCE [LARGE SCALE GENOMIC DNA]</scope>
    <source>
        <strain evidence="2 3">JHSY0214</strain>
    </source>
</reference>
<organism evidence="2 3">
    <name type="scientific">Parasphingorhabdus cellanae</name>
    <dbReference type="NCBI Taxonomy" id="2806553"/>
    <lineage>
        <taxon>Bacteria</taxon>
        <taxon>Pseudomonadati</taxon>
        <taxon>Pseudomonadota</taxon>
        <taxon>Alphaproteobacteria</taxon>
        <taxon>Sphingomonadales</taxon>
        <taxon>Sphingomonadaceae</taxon>
        <taxon>Parasphingorhabdus</taxon>
    </lineage>
</organism>
<proteinExistence type="predicted"/>
<name>A0ABX7T6L6_9SPHN</name>
<dbReference type="EMBL" id="CP071794">
    <property type="protein sequence ID" value="QTD56771.1"/>
    <property type="molecule type" value="Genomic_DNA"/>
</dbReference>
<keyword evidence="3" id="KW-1185">Reference proteome</keyword>